<evidence type="ECO:0000313" key="4">
    <source>
        <dbReference type="Proteomes" id="UP001164439"/>
    </source>
</evidence>
<evidence type="ECO:0000259" key="2">
    <source>
        <dbReference type="SMART" id="SM00382"/>
    </source>
</evidence>
<evidence type="ECO:0000256" key="1">
    <source>
        <dbReference type="SAM" id="MobiDB-lite"/>
    </source>
</evidence>
<dbReference type="EMBL" id="CP114413">
    <property type="protein sequence ID" value="WAZ25866.1"/>
    <property type="molecule type" value="Genomic_DNA"/>
</dbReference>
<accession>A0ABY7KSD7</accession>
<evidence type="ECO:0000313" key="3">
    <source>
        <dbReference type="EMBL" id="WAZ25866.1"/>
    </source>
</evidence>
<proteinExistence type="predicted"/>
<organism evidence="3 4">
    <name type="scientific">Streptomyces cinnabarinus</name>
    <dbReference type="NCBI Taxonomy" id="67287"/>
    <lineage>
        <taxon>Bacteria</taxon>
        <taxon>Bacillati</taxon>
        <taxon>Actinomycetota</taxon>
        <taxon>Actinomycetes</taxon>
        <taxon>Kitasatosporales</taxon>
        <taxon>Streptomycetaceae</taxon>
        <taxon>Streptomyces</taxon>
    </lineage>
</organism>
<feature type="domain" description="AAA+ ATPase" evidence="2">
    <location>
        <begin position="75"/>
        <end position="236"/>
    </location>
</feature>
<name>A0ABY7KSD7_9ACTN</name>
<feature type="region of interest" description="Disordered" evidence="1">
    <location>
        <begin position="1"/>
        <end position="64"/>
    </location>
</feature>
<dbReference type="InterPro" id="IPR027417">
    <property type="entry name" value="P-loop_NTPase"/>
</dbReference>
<dbReference type="SMART" id="SM00382">
    <property type="entry name" value="AAA"/>
    <property type="match status" value="1"/>
</dbReference>
<protein>
    <submittedName>
        <fullName evidence="3">MoxR family ATPase</fullName>
    </submittedName>
</protein>
<dbReference type="Proteomes" id="UP001164439">
    <property type="component" value="Chromosome"/>
</dbReference>
<gene>
    <name evidence="3" type="ORF">STRCI_007392</name>
</gene>
<dbReference type="CDD" id="cd00009">
    <property type="entry name" value="AAA"/>
    <property type="match status" value="1"/>
</dbReference>
<dbReference type="SUPFAM" id="SSF52540">
    <property type="entry name" value="P-loop containing nucleoside triphosphate hydrolases"/>
    <property type="match status" value="1"/>
</dbReference>
<keyword evidence="4" id="KW-1185">Reference proteome</keyword>
<reference evidence="3" key="1">
    <citation type="submission" date="2022-12" db="EMBL/GenBank/DDBJ databases">
        <authorList>
            <person name="Ruckert C."/>
            <person name="Busche T."/>
            <person name="Kalinowski J."/>
            <person name="Wittmann C."/>
        </authorList>
    </citation>
    <scope>NUCLEOTIDE SEQUENCE</scope>
    <source>
        <strain evidence="3">DSM 40467</strain>
    </source>
</reference>
<dbReference type="RefSeq" id="WP_269663349.1">
    <property type="nucleotide sequence ID" value="NZ_CP114413.1"/>
</dbReference>
<sequence>MDTWSLYRGTGRPLDPAERDRRWPAPPPWRAYSGGPDEPPAPVRDETAARVLGPPGAPRTPDPDEVARVNAALHLRRPLLVGGEPGAGKSALAHRIARELGLGPVLRWPVTGGSTLAEGLYGPAGPGAVRLGPLGTALLPRRLPRVVLVDDLDRGGFDLPDELLAVLHTGEFTVPELLGSGDTMVHTCEPGGIAAVHDGLVRCHEPPLVVATTGGERDLPTGFVRACVRLELPRMTREGLAELARARFPAVPSEILDALVDRATGEPARTGQLLDALHLVATGALGAIREGEEERSAALDTLWSWAAMEGS</sequence>
<dbReference type="Gene3D" id="3.40.50.300">
    <property type="entry name" value="P-loop containing nucleotide triphosphate hydrolases"/>
    <property type="match status" value="1"/>
</dbReference>
<dbReference type="InterPro" id="IPR003593">
    <property type="entry name" value="AAA+_ATPase"/>
</dbReference>